<dbReference type="Proteomes" id="UP000612456">
    <property type="component" value="Unassembled WGS sequence"/>
</dbReference>
<dbReference type="EMBL" id="BMHP01000003">
    <property type="protein sequence ID" value="GGD77958.1"/>
    <property type="molecule type" value="Genomic_DNA"/>
</dbReference>
<name>A0A916Z5N3_9BACL</name>
<reference evidence="1" key="2">
    <citation type="submission" date="2020-09" db="EMBL/GenBank/DDBJ databases">
        <authorList>
            <person name="Sun Q."/>
            <person name="Zhou Y."/>
        </authorList>
    </citation>
    <scope>NUCLEOTIDE SEQUENCE</scope>
    <source>
        <strain evidence="1">CGMCC 1.15178</strain>
    </source>
</reference>
<organism evidence="1 2">
    <name type="scientific">Paenibacillus nasutitermitis</name>
    <dbReference type="NCBI Taxonomy" id="1652958"/>
    <lineage>
        <taxon>Bacteria</taxon>
        <taxon>Bacillati</taxon>
        <taxon>Bacillota</taxon>
        <taxon>Bacilli</taxon>
        <taxon>Bacillales</taxon>
        <taxon>Paenibacillaceae</taxon>
        <taxon>Paenibacillus</taxon>
    </lineage>
</organism>
<proteinExistence type="predicted"/>
<sequence>MSPNVSVTREDVRKLNKGYYSLKDKKNKRLPYSADAISDFFRSWRA</sequence>
<gene>
    <name evidence="1" type="ORF">GCM10010911_39940</name>
</gene>
<protein>
    <submittedName>
        <fullName evidence="1">Uncharacterized protein</fullName>
    </submittedName>
</protein>
<comment type="caution">
    <text evidence="1">The sequence shown here is derived from an EMBL/GenBank/DDBJ whole genome shotgun (WGS) entry which is preliminary data.</text>
</comment>
<dbReference type="AlphaFoldDB" id="A0A916Z5N3"/>
<evidence type="ECO:0000313" key="1">
    <source>
        <dbReference type="EMBL" id="GGD77958.1"/>
    </source>
</evidence>
<keyword evidence="2" id="KW-1185">Reference proteome</keyword>
<evidence type="ECO:0000313" key="2">
    <source>
        <dbReference type="Proteomes" id="UP000612456"/>
    </source>
</evidence>
<accession>A0A916Z5N3</accession>
<reference evidence="1" key="1">
    <citation type="journal article" date="2014" name="Int. J. Syst. Evol. Microbiol.">
        <title>Complete genome sequence of Corynebacterium casei LMG S-19264T (=DSM 44701T), isolated from a smear-ripened cheese.</title>
        <authorList>
            <consortium name="US DOE Joint Genome Institute (JGI-PGF)"/>
            <person name="Walter F."/>
            <person name="Albersmeier A."/>
            <person name="Kalinowski J."/>
            <person name="Ruckert C."/>
        </authorList>
    </citation>
    <scope>NUCLEOTIDE SEQUENCE</scope>
    <source>
        <strain evidence="1">CGMCC 1.15178</strain>
    </source>
</reference>